<organism evidence="2 3">
    <name type="scientific">Mortierella hygrophila</name>
    <dbReference type="NCBI Taxonomy" id="979708"/>
    <lineage>
        <taxon>Eukaryota</taxon>
        <taxon>Fungi</taxon>
        <taxon>Fungi incertae sedis</taxon>
        <taxon>Mucoromycota</taxon>
        <taxon>Mortierellomycotina</taxon>
        <taxon>Mortierellomycetes</taxon>
        <taxon>Mortierellales</taxon>
        <taxon>Mortierellaceae</taxon>
        <taxon>Mortierella</taxon>
    </lineage>
</organism>
<feature type="compositionally biased region" description="Basic and acidic residues" evidence="1">
    <location>
        <begin position="8"/>
        <end position="21"/>
    </location>
</feature>
<dbReference type="EMBL" id="JAAAXW010000632">
    <property type="protein sequence ID" value="KAF9536596.1"/>
    <property type="molecule type" value="Genomic_DNA"/>
</dbReference>
<evidence type="ECO:0000313" key="2">
    <source>
        <dbReference type="EMBL" id="KAF9536596.1"/>
    </source>
</evidence>
<feature type="region of interest" description="Disordered" evidence="1">
    <location>
        <begin position="1"/>
        <end position="28"/>
    </location>
</feature>
<proteinExistence type="predicted"/>
<evidence type="ECO:0000313" key="3">
    <source>
        <dbReference type="Proteomes" id="UP000723463"/>
    </source>
</evidence>
<accession>A0A9P6JWZ5</accession>
<name>A0A9P6JWZ5_9FUNG</name>
<dbReference type="AlphaFoldDB" id="A0A9P6JWZ5"/>
<reference evidence="2" key="1">
    <citation type="journal article" date="2020" name="Fungal Divers.">
        <title>Resolving the Mortierellaceae phylogeny through synthesis of multi-gene phylogenetics and phylogenomics.</title>
        <authorList>
            <person name="Vandepol N."/>
            <person name="Liber J."/>
            <person name="Desiro A."/>
            <person name="Na H."/>
            <person name="Kennedy M."/>
            <person name="Barry K."/>
            <person name="Grigoriev I.V."/>
            <person name="Miller A.N."/>
            <person name="O'Donnell K."/>
            <person name="Stajich J.E."/>
            <person name="Bonito G."/>
        </authorList>
    </citation>
    <scope>NUCLEOTIDE SEQUENCE</scope>
    <source>
        <strain evidence="2">NRRL 2591</strain>
    </source>
</reference>
<protein>
    <submittedName>
        <fullName evidence="2">Uncharacterized protein</fullName>
    </submittedName>
</protein>
<comment type="caution">
    <text evidence="2">The sequence shown here is derived from an EMBL/GenBank/DDBJ whole genome shotgun (WGS) entry which is preliminary data.</text>
</comment>
<dbReference type="Proteomes" id="UP000723463">
    <property type="component" value="Unassembled WGS sequence"/>
</dbReference>
<sequence length="69" mass="8002">MAQADLDQGLREQEVAEEKLNGDTSDETLRSLSVARAEFATRLDKYQTHIKSVRDAQRQAKELRQRVYH</sequence>
<gene>
    <name evidence="2" type="ORF">EC957_010361</name>
</gene>
<evidence type="ECO:0000256" key="1">
    <source>
        <dbReference type="SAM" id="MobiDB-lite"/>
    </source>
</evidence>
<keyword evidence="3" id="KW-1185">Reference proteome</keyword>